<sequence>MSNEKRERKNYTTRKTSSVNQKSDLQNRQTIPEINPGEDRGKKECIKQREEISERKFQVEISGPIIGEIIRSTKFSMRRKLHECIVLLGYSKNEPKWK</sequence>
<accession>A0A1I7UIV7</accession>
<protein>
    <submittedName>
        <fullName evidence="3">Reverse transcriptase domain-containing protein</fullName>
    </submittedName>
</protein>
<reference evidence="3" key="1">
    <citation type="submission" date="2016-11" db="UniProtKB">
        <authorList>
            <consortium name="WormBaseParasite"/>
        </authorList>
    </citation>
    <scope>IDENTIFICATION</scope>
</reference>
<name>A0A1I7UIV7_9PELO</name>
<dbReference type="Proteomes" id="UP000095282">
    <property type="component" value="Unplaced"/>
</dbReference>
<feature type="compositionally biased region" description="Basic and acidic residues" evidence="1">
    <location>
        <begin position="1"/>
        <end position="10"/>
    </location>
</feature>
<evidence type="ECO:0000313" key="3">
    <source>
        <dbReference type="WBParaSite" id="Csp11.Scaffold629.g9763.t1"/>
    </source>
</evidence>
<keyword evidence="2" id="KW-1185">Reference proteome</keyword>
<organism evidence="2 3">
    <name type="scientific">Caenorhabditis tropicalis</name>
    <dbReference type="NCBI Taxonomy" id="1561998"/>
    <lineage>
        <taxon>Eukaryota</taxon>
        <taxon>Metazoa</taxon>
        <taxon>Ecdysozoa</taxon>
        <taxon>Nematoda</taxon>
        <taxon>Chromadorea</taxon>
        <taxon>Rhabditida</taxon>
        <taxon>Rhabditina</taxon>
        <taxon>Rhabditomorpha</taxon>
        <taxon>Rhabditoidea</taxon>
        <taxon>Rhabditidae</taxon>
        <taxon>Peloderinae</taxon>
        <taxon>Caenorhabditis</taxon>
    </lineage>
</organism>
<dbReference type="AlphaFoldDB" id="A0A1I7UIV7"/>
<evidence type="ECO:0000313" key="2">
    <source>
        <dbReference type="Proteomes" id="UP000095282"/>
    </source>
</evidence>
<proteinExistence type="predicted"/>
<dbReference type="WBParaSite" id="Csp11.Scaffold629.g9763.t1">
    <property type="protein sequence ID" value="Csp11.Scaffold629.g9763.t1"/>
    <property type="gene ID" value="Csp11.Scaffold629.g9763"/>
</dbReference>
<evidence type="ECO:0000256" key="1">
    <source>
        <dbReference type="SAM" id="MobiDB-lite"/>
    </source>
</evidence>
<feature type="compositionally biased region" description="Polar residues" evidence="1">
    <location>
        <begin position="13"/>
        <end position="32"/>
    </location>
</feature>
<feature type="region of interest" description="Disordered" evidence="1">
    <location>
        <begin position="1"/>
        <end position="43"/>
    </location>
</feature>